<evidence type="ECO:0000256" key="1">
    <source>
        <dbReference type="ARBA" id="ARBA00022946"/>
    </source>
</evidence>
<dbReference type="Pfam" id="PF25455">
    <property type="entry name" value="Beta-barrel_CAF17_C"/>
    <property type="match status" value="1"/>
</dbReference>
<keyword evidence="4" id="KW-1185">Reference proteome</keyword>
<evidence type="ECO:0000313" key="3">
    <source>
        <dbReference type="EMBL" id="ACB94362.1"/>
    </source>
</evidence>
<dbReference type="InterPro" id="IPR045179">
    <property type="entry name" value="YgfZ/GcvT"/>
</dbReference>
<name>B2IGI0_BEII9</name>
<dbReference type="GO" id="GO:0016226">
    <property type="term" value="P:iron-sulfur cluster assembly"/>
    <property type="evidence" value="ECO:0007669"/>
    <property type="project" value="TreeGrafter"/>
</dbReference>
<dbReference type="AlphaFoldDB" id="B2IGI0"/>
<dbReference type="Proteomes" id="UP000001695">
    <property type="component" value="Chromosome"/>
</dbReference>
<dbReference type="SUPFAM" id="SSF103025">
    <property type="entry name" value="Folate-binding domain"/>
    <property type="match status" value="1"/>
</dbReference>
<gene>
    <name evidence="3" type="ordered locus">Bind_0712</name>
</gene>
<organism evidence="3 4">
    <name type="scientific">Beijerinckia indica subsp. indica (strain ATCC 9039 / DSM 1715 / NCIMB 8712)</name>
    <dbReference type="NCBI Taxonomy" id="395963"/>
    <lineage>
        <taxon>Bacteria</taxon>
        <taxon>Pseudomonadati</taxon>
        <taxon>Pseudomonadota</taxon>
        <taxon>Alphaproteobacteria</taxon>
        <taxon>Hyphomicrobiales</taxon>
        <taxon>Beijerinckiaceae</taxon>
        <taxon>Beijerinckia</taxon>
    </lineage>
</organism>
<dbReference type="HOGENOM" id="CLU_007884_7_1_5"/>
<evidence type="ECO:0000259" key="2">
    <source>
        <dbReference type="Pfam" id="PF25455"/>
    </source>
</evidence>
<keyword evidence="1" id="KW-0809">Transit peptide</keyword>
<dbReference type="PANTHER" id="PTHR22602:SF0">
    <property type="entry name" value="TRANSFERASE CAF17, MITOCHONDRIAL-RELATED"/>
    <property type="match status" value="1"/>
</dbReference>
<sequence length="291" mass="31201">MDTGTCFLADRGVLKIVGDATALLHKVITNTMLNFVPGEARYSALLTPQGKLLFDFFILPLPEGPEAGYLIDCAKEQSADLLKRINFHKMRAKFTVEDVSEQFGVAAFWGSDPAPAIEGAVIYLDPRAPEMGKRLIASRAALAALPADTTAYEAHRVSLGVPKGGVDFPYGDTFLHDANIDRCNGVDFKKGCYVGQEVVARVHFRRSARKRIIPLHFEGPTPALGTEIKAGETSIGQVSSTAGAAGLAMLRLDRLEDARTAGTPVKAGEAVVEAFVPAEFVESAAGVEKRL</sequence>
<dbReference type="EMBL" id="CP001016">
    <property type="protein sequence ID" value="ACB94362.1"/>
    <property type="molecule type" value="Genomic_DNA"/>
</dbReference>
<accession>B2IGI0</accession>
<dbReference type="eggNOG" id="COG0354">
    <property type="taxonomic scope" value="Bacteria"/>
</dbReference>
<evidence type="ECO:0000313" key="4">
    <source>
        <dbReference type="Proteomes" id="UP000001695"/>
    </source>
</evidence>
<dbReference type="NCBIfam" id="TIGR03317">
    <property type="entry name" value="ygfZ_signature"/>
    <property type="match status" value="1"/>
</dbReference>
<dbReference type="KEGG" id="bid:Bind_0712"/>
<reference evidence="4" key="1">
    <citation type="submission" date="2008-03" db="EMBL/GenBank/DDBJ databases">
        <title>Complete sequence of chromosome of Beijerinckia indica subsp. indica ATCC 9039.</title>
        <authorList>
            <consortium name="US DOE Joint Genome Institute"/>
            <person name="Copeland A."/>
            <person name="Lucas S."/>
            <person name="Lapidus A."/>
            <person name="Glavina del Rio T."/>
            <person name="Dalin E."/>
            <person name="Tice H."/>
            <person name="Bruce D."/>
            <person name="Goodwin L."/>
            <person name="Pitluck S."/>
            <person name="LaButti K."/>
            <person name="Schmutz J."/>
            <person name="Larimer F."/>
            <person name="Land M."/>
            <person name="Hauser L."/>
            <person name="Kyrpides N."/>
            <person name="Mikhailova N."/>
            <person name="Dunfield P.F."/>
            <person name="Dedysh S.N."/>
            <person name="Liesack W."/>
            <person name="Saw J.H."/>
            <person name="Alam M."/>
            <person name="Chen Y."/>
            <person name="Murrell J.C."/>
            <person name="Richardson P."/>
        </authorList>
    </citation>
    <scope>NUCLEOTIDE SEQUENCE [LARGE SCALE GENOMIC DNA]</scope>
    <source>
        <strain evidence="4">ATCC 9039 / DSM 1715 / NCIMB 8712</strain>
    </source>
</reference>
<dbReference type="OrthoDB" id="9796287at2"/>
<reference evidence="3 4" key="2">
    <citation type="journal article" date="2010" name="J. Bacteriol.">
        <title>Complete genome sequence of Beijerinckia indica subsp. indica.</title>
        <authorList>
            <person name="Tamas I."/>
            <person name="Dedysh S.N."/>
            <person name="Liesack W."/>
            <person name="Stott M.B."/>
            <person name="Alam M."/>
            <person name="Murrell J.C."/>
            <person name="Dunfield P.F."/>
        </authorList>
    </citation>
    <scope>NUCLEOTIDE SEQUENCE [LARGE SCALE GENOMIC DNA]</scope>
    <source>
        <strain evidence="4">ATCC 9039 / DSM 1715 / NCIMB 8712</strain>
    </source>
</reference>
<dbReference type="PANTHER" id="PTHR22602">
    <property type="entry name" value="TRANSFERASE CAF17, MITOCHONDRIAL-RELATED"/>
    <property type="match status" value="1"/>
</dbReference>
<protein>
    <submittedName>
        <fullName evidence="3">Folate-binding protein YgfZ</fullName>
    </submittedName>
</protein>
<dbReference type="Gene3D" id="3.30.1360.120">
    <property type="entry name" value="Probable tRNA modification gtpase trme, domain 1"/>
    <property type="match status" value="2"/>
</dbReference>
<dbReference type="InterPro" id="IPR057460">
    <property type="entry name" value="CAF17_C"/>
</dbReference>
<feature type="domain" description="CAF17 C-terminal" evidence="2">
    <location>
        <begin position="209"/>
        <end position="278"/>
    </location>
</feature>
<dbReference type="STRING" id="395963.Bind_0712"/>
<proteinExistence type="predicted"/>
<dbReference type="InterPro" id="IPR017703">
    <property type="entry name" value="YgfZ/GCV_T_CS"/>
</dbReference>
<dbReference type="RefSeq" id="WP_012383719.1">
    <property type="nucleotide sequence ID" value="NC_010581.1"/>
</dbReference>
<dbReference type="InterPro" id="IPR027266">
    <property type="entry name" value="TrmE/GcvT-like"/>
</dbReference>